<keyword evidence="7" id="KW-0007">Acetylation</keyword>
<dbReference type="InterPro" id="IPR005454">
    <property type="entry name" value="Profilin1/2/3_vertebrate"/>
</dbReference>
<evidence type="ECO:0000313" key="15">
    <source>
        <dbReference type="Proteomes" id="UP000694554"/>
    </source>
</evidence>
<organism evidence="14 15">
    <name type="scientific">Phocoena sinus</name>
    <name type="common">Vaquita</name>
    <dbReference type="NCBI Taxonomy" id="42100"/>
    <lineage>
        <taxon>Eukaryota</taxon>
        <taxon>Metazoa</taxon>
        <taxon>Chordata</taxon>
        <taxon>Craniata</taxon>
        <taxon>Vertebrata</taxon>
        <taxon>Euteleostomi</taxon>
        <taxon>Mammalia</taxon>
        <taxon>Eutheria</taxon>
        <taxon>Laurasiatheria</taxon>
        <taxon>Artiodactyla</taxon>
        <taxon>Whippomorpha</taxon>
        <taxon>Cetacea</taxon>
        <taxon>Odontoceti</taxon>
        <taxon>Phocoenidae</taxon>
        <taxon>Phocoena</taxon>
    </lineage>
</organism>
<evidence type="ECO:0000256" key="5">
    <source>
        <dbReference type="ARBA" id="ARBA00022553"/>
    </source>
</evidence>
<dbReference type="CDD" id="cd00148">
    <property type="entry name" value="PROF"/>
    <property type="match status" value="1"/>
</dbReference>
<evidence type="ECO:0000256" key="11">
    <source>
        <dbReference type="ARBA" id="ARBA00064056"/>
    </source>
</evidence>
<dbReference type="FunFam" id="3.30.450.30:FF:000008">
    <property type="entry name" value="Profilin"/>
    <property type="match status" value="1"/>
</dbReference>
<dbReference type="GO" id="GO:0005737">
    <property type="term" value="C:cytoplasm"/>
    <property type="evidence" value="ECO:0007669"/>
    <property type="project" value="TreeGrafter"/>
</dbReference>
<dbReference type="PRINTS" id="PR01639">
    <property type="entry name" value="PROFILINMAML"/>
</dbReference>
<evidence type="ECO:0000256" key="8">
    <source>
        <dbReference type="ARBA" id="ARBA00023203"/>
    </source>
</evidence>
<keyword evidence="8 12" id="KW-0009">Actin-binding</keyword>
<evidence type="ECO:0000256" key="9">
    <source>
        <dbReference type="ARBA" id="ARBA00023212"/>
    </source>
</evidence>
<feature type="region of interest" description="Disordered" evidence="13">
    <location>
        <begin position="75"/>
        <end position="154"/>
    </location>
</feature>
<reference evidence="14" key="1">
    <citation type="submission" date="2019-08" db="EMBL/GenBank/DDBJ databases">
        <title>Phocoena sinus (Vaquita) genome, mPhoSin1, primary haplotype.</title>
        <authorList>
            <person name="Morin P."/>
            <person name="Mountcastle J."/>
            <person name="Fungtammasan C."/>
            <person name="Rhie A."/>
            <person name="Rojas-Bracho L."/>
            <person name="Smith C.R."/>
            <person name="Taylor B.L."/>
            <person name="Gulland F.M.D."/>
            <person name="Musser W."/>
            <person name="Houck M."/>
            <person name="Haase B."/>
            <person name="Paez S."/>
            <person name="Howe K."/>
            <person name="Torrance J."/>
            <person name="Formenti G."/>
            <person name="Phillippy A."/>
            <person name="Ryder O."/>
            <person name="Jarvis E.D."/>
            <person name="Fedrigo O."/>
        </authorList>
    </citation>
    <scope>NUCLEOTIDE SEQUENCE [LARGE SCALE GENOMIC DNA]</scope>
</reference>
<dbReference type="PANTHER" id="PTHR13936:SF14">
    <property type="entry name" value="PROFILIN-1"/>
    <property type="match status" value="1"/>
</dbReference>
<comment type="function">
    <text evidence="10">Binds to actin and affects the structure of the cytoskeleton. At high concentrations, profilin prevents the polymerization of actin, whereas it enhances it at low concentrations. By binding to PIP2, it inhibits the formation of IP3 and DG. Inhibits androgen receptor (AR) and HTT aggregation and binding of G-actin is essential for its inhibition of AR.</text>
</comment>
<keyword evidence="6" id="KW-0832">Ubl conjugation</keyword>
<reference evidence="14" key="3">
    <citation type="submission" date="2025-09" db="UniProtKB">
        <authorList>
            <consortium name="Ensembl"/>
        </authorList>
    </citation>
    <scope>IDENTIFICATION</scope>
</reference>
<feature type="compositionally biased region" description="Pro residues" evidence="13">
    <location>
        <begin position="127"/>
        <end position="143"/>
    </location>
</feature>
<proteinExistence type="inferred from homology"/>
<evidence type="ECO:0000256" key="4">
    <source>
        <dbReference type="ARBA" id="ARBA00022499"/>
    </source>
</evidence>
<dbReference type="Ensembl" id="ENSPSNT00000030349.1">
    <property type="protein sequence ID" value="ENSPSNP00000027006.1"/>
    <property type="gene ID" value="ENSPSNG00000019665.1"/>
</dbReference>
<dbReference type="GO" id="GO:0032233">
    <property type="term" value="P:positive regulation of actin filament bundle assembly"/>
    <property type="evidence" value="ECO:0007669"/>
    <property type="project" value="TreeGrafter"/>
</dbReference>
<dbReference type="GeneTree" id="ENSGT00940000153664"/>
<dbReference type="Pfam" id="PF00235">
    <property type="entry name" value="Profilin"/>
    <property type="match status" value="1"/>
</dbReference>
<dbReference type="InterPro" id="IPR036140">
    <property type="entry name" value="PFN_sf"/>
</dbReference>
<protein>
    <recommendedName>
        <fullName evidence="12">Profilin</fullName>
    </recommendedName>
</protein>
<feature type="compositionally biased region" description="Gly residues" evidence="13">
    <location>
        <begin position="95"/>
        <end position="104"/>
    </location>
</feature>
<evidence type="ECO:0000313" key="14">
    <source>
        <dbReference type="Ensembl" id="ENSPSNP00000027006.1"/>
    </source>
</evidence>
<evidence type="ECO:0000256" key="7">
    <source>
        <dbReference type="ARBA" id="ARBA00022990"/>
    </source>
</evidence>
<dbReference type="Proteomes" id="UP000694554">
    <property type="component" value="Chromosome 20"/>
</dbReference>
<accession>A0A8C9CLL5</accession>
<comment type="subcellular location">
    <subcellularLocation>
        <location evidence="1">Cytoplasm</location>
        <location evidence="1">Cytoskeleton</location>
    </subcellularLocation>
</comment>
<evidence type="ECO:0000256" key="1">
    <source>
        <dbReference type="ARBA" id="ARBA00004245"/>
    </source>
</evidence>
<keyword evidence="5" id="KW-0597">Phosphoprotein</keyword>
<reference evidence="14" key="2">
    <citation type="submission" date="2025-08" db="UniProtKB">
        <authorList>
            <consortium name="Ensembl"/>
        </authorList>
    </citation>
    <scope>IDENTIFICATION</scope>
</reference>
<evidence type="ECO:0000256" key="10">
    <source>
        <dbReference type="ARBA" id="ARBA00056219"/>
    </source>
</evidence>
<dbReference type="InterPro" id="IPR048278">
    <property type="entry name" value="PFN"/>
</dbReference>
<name>A0A8C9CLL5_PHOSS</name>
<dbReference type="GO" id="GO:0003779">
    <property type="term" value="F:actin binding"/>
    <property type="evidence" value="ECO:0007669"/>
    <property type="project" value="UniProtKB-KW"/>
</dbReference>
<evidence type="ECO:0000256" key="6">
    <source>
        <dbReference type="ARBA" id="ARBA00022843"/>
    </source>
</evidence>
<evidence type="ECO:0000256" key="12">
    <source>
        <dbReference type="RuleBase" id="RU003909"/>
    </source>
</evidence>
<dbReference type="AlphaFoldDB" id="A0A8C9CLL5"/>
<keyword evidence="9" id="KW-0206">Cytoskeleton</keyword>
<comment type="subunit">
    <text evidence="11">Found in a complex with XPO6, Ran, ACTB and PFN1. Interacts with ACTB. Interacts with VASP. Interacts with HTT. Interacts with SH3BGRL. Occurs in many kinds of cells as a complex with monomeric actin in a 1:1 ratio. Interacts with ACTMAP.</text>
</comment>
<evidence type="ECO:0000256" key="2">
    <source>
        <dbReference type="ARBA" id="ARBA00010058"/>
    </source>
</evidence>
<gene>
    <name evidence="14" type="primary">PFN1</name>
</gene>
<sequence length="294" mass="31428">FFLFSLSFLPLAHSLSVHRSLTDILSEVEGALTLIHPRPPSFLRRFPSNSANFAVGGGIFKIALAKFAIWAGEEREGGNGEQAPPPPPFANKNLGGWGGAGSGGARADALLAEPRSGQQRVPQALRLPPPASPKQPEPSPWPQQQPREHPSSSAMAGWNAYIENLMADGVCQDAAIVGYKDSPSVWAAVPGKTFVNITPAEVGTLVGKDRSSFFVNGLTLGGQKCSVIRDSLMQEGEFTMDLRTKSTSGAPTFNITVTLTTKTLVLLMGKEGIHGGTINKKCHEMASHLRRSQY</sequence>
<evidence type="ECO:0000256" key="13">
    <source>
        <dbReference type="SAM" id="MobiDB-lite"/>
    </source>
</evidence>
<keyword evidence="3" id="KW-0963">Cytoplasm</keyword>
<dbReference type="PANTHER" id="PTHR13936">
    <property type="entry name" value="PROFILIN"/>
    <property type="match status" value="1"/>
</dbReference>
<dbReference type="InterPro" id="IPR005455">
    <property type="entry name" value="PFN_euk"/>
</dbReference>
<keyword evidence="4" id="KW-1017">Isopeptide bond</keyword>
<dbReference type="SUPFAM" id="SSF55770">
    <property type="entry name" value="Profilin (actin-binding protein)"/>
    <property type="match status" value="1"/>
</dbReference>
<evidence type="ECO:0000256" key="3">
    <source>
        <dbReference type="ARBA" id="ARBA00022490"/>
    </source>
</evidence>
<dbReference type="GO" id="GO:0030036">
    <property type="term" value="P:actin cytoskeleton organization"/>
    <property type="evidence" value="ECO:0007669"/>
    <property type="project" value="InterPro"/>
</dbReference>
<dbReference type="GO" id="GO:0030833">
    <property type="term" value="P:regulation of actin filament polymerization"/>
    <property type="evidence" value="ECO:0007669"/>
    <property type="project" value="TreeGrafter"/>
</dbReference>
<comment type="similarity">
    <text evidence="2 12">Belongs to the profilin family.</text>
</comment>
<dbReference type="GO" id="GO:0005856">
    <property type="term" value="C:cytoskeleton"/>
    <property type="evidence" value="ECO:0007669"/>
    <property type="project" value="UniProtKB-SubCell"/>
</dbReference>
<keyword evidence="15" id="KW-1185">Reference proteome</keyword>
<dbReference type="Gene3D" id="3.30.450.30">
    <property type="entry name" value="Dynein light chain 2a, cytoplasmic"/>
    <property type="match status" value="1"/>
</dbReference>
<dbReference type="SMART" id="SM00392">
    <property type="entry name" value="PROF"/>
    <property type="match status" value="1"/>
</dbReference>